<dbReference type="EMBL" id="CAVN010000097">
    <property type="protein sequence ID" value="CDF58503.1"/>
    <property type="molecule type" value="Genomic_DNA"/>
</dbReference>
<dbReference type="OrthoDB" id="9783597at2"/>
<dbReference type="HOGENOM" id="CLU_103675_1_0_9"/>
<reference evidence="1" key="1">
    <citation type="submission" date="2013-03" db="EMBL/GenBank/DDBJ databases">
        <title>Draft genome sequence of the hydrogen-ethanol-producing anaerobic alkalithermophilic Caloramator celere.</title>
        <authorList>
            <person name="Ciranna A."/>
            <person name="Larjo A."/>
            <person name="Kivisto A."/>
            <person name="Santala V."/>
            <person name="Roos C."/>
            <person name="Karp M."/>
        </authorList>
    </citation>
    <scope>NUCLEOTIDE SEQUENCE [LARGE SCALE GENOMIC DNA]</scope>
    <source>
        <strain evidence="1">DSM 8682</strain>
    </source>
</reference>
<dbReference type="SUPFAM" id="SSF46785">
    <property type="entry name" value="Winged helix' DNA-binding domain"/>
    <property type="match status" value="1"/>
</dbReference>
<dbReference type="RefSeq" id="WP_018662634.1">
    <property type="nucleotide sequence ID" value="NZ_HF952018.1"/>
</dbReference>
<name>R7RTB1_9CLOT</name>
<dbReference type="InterPro" id="IPR036388">
    <property type="entry name" value="WH-like_DNA-bd_sf"/>
</dbReference>
<dbReference type="Proteomes" id="UP000014923">
    <property type="component" value="Unassembled WGS sequence"/>
</dbReference>
<gene>
    <name evidence="1" type="ORF">TCEL_00549</name>
</gene>
<dbReference type="Pfam" id="PF14277">
    <property type="entry name" value="DUF4364"/>
    <property type="match status" value="1"/>
</dbReference>
<protein>
    <submittedName>
        <fullName evidence="1">No significant homology</fullName>
    </submittedName>
</protein>
<dbReference type="InterPro" id="IPR025374">
    <property type="entry name" value="DUF4364"/>
</dbReference>
<evidence type="ECO:0000313" key="2">
    <source>
        <dbReference type="Proteomes" id="UP000014923"/>
    </source>
</evidence>
<dbReference type="InterPro" id="IPR036390">
    <property type="entry name" value="WH_DNA-bd_sf"/>
</dbReference>
<dbReference type="Gene3D" id="1.10.10.10">
    <property type="entry name" value="Winged helix-like DNA-binding domain superfamily/Winged helix DNA-binding domain"/>
    <property type="match status" value="1"/>
</dbReference>
<accession>R7RTB1</accession>
<dbReference type="AlphaFoldDB" id="R7RTB1"/>
<comment type="caution">
    <text evidence="1">The sequence shown here is derived from an EMBL/GenBank/DDBJ whole genome shotgun (WGS) entry which is preliminary data.</text>
</comment>
<evidence type="ECO:0000313" key="1">
    <source>
        <dbReference type="EMBL" id="CDF58503.1"/>
    </source>
</evidence>
<dbReference type="eggNOG" id="COG3432">
    <property type="taxonomic scope" value="Bacteria"/>
</dbReference>
<proteinExistence type="predicted"/>
<sequence>MHMDVTDLAINKLIILYILNKLNKPTTNSQLTQIILENNLINYFALQQYISELINTGFINTITDNKKQYLIISNKGIDTLNFFLNRIPDSKIEQLDDYFEHKNESTQKIEASTEYMPVKDGFEITLILKKGSKNIIEIKLPAKTMEEIETIRNNWKYKYEEIYTNLIESIKKK</sequence>
<organism evidence="1 2">
    <name type="scientific">Thermobrachium celere DSM 8682</name>
    <dbReference type="NCBI Taxonomy" id="941824"/>
    <lineage>
        <taxon>Bacteria</taxon>
        <taxon>Bacillati</taxon>
        <taxon>Bacillota</taxon>
        <taxon>Clostridia</taxon>
        <taxon>Eubacteriales</taxon>
        <taxon>Clostridiaceae</taxon>
        <taxon>Thermobrachium</taxon>
    </lineage>
</organism>
<keyword evidence="2" id="KW-1185">Reference proteome</keyword>